<dbReference type="InterPro" id="IPR046938">
    <property type="entry name" value="DNA_clamp_sf"/>
</dbReference>
<evidence type="ECO:0000256" key="8">
    <source>
        <dbReference type="ARBA" id="ARBA00022932"/>
    </source>
</evidence>
<evidence type="ECO:0000313" key="16">
    <source>
        <dbReference type="Proteomes" id="UP001154255"/>
    </source>
</evidence>
<keyword evidence="5 10" id="KW-0808">Transferase</keyword>
<feature type="domain" description="DNA polymerase III beta sliding clamp N-terminal" evidence="11">
    <location>
        <begin position="1"/>
        <end position="120"/>
    </location>
</feature>
<dbReference type="Pfam" id="PF02767">
    <property type="entry name" value="DNA_pol3_beta_2"/>
    <property type="match status" value="1"/>
</dbReference>
<comment type="subcellular location">
    <subcellularLocation>
        <location evidence="1 10">Cytoplasm</location>
    </subcellularLocation>
</comment>
<evidence type="ECO:0000259" key="13">
    <source>
        <dbReference type="Pfam" id="PF02768"/>
    </source>
</evidence>
<dbReference type="PANTHER" id="PTHR30478">
    <property type="entry name" value="DNA POLYMERASE III SUBUNIT BETA"/>
    <property type="match status" value="1"/>
</dbReference>
<dbReference type="GO" id="GO:0006271">
    <property type="term" value="P:DNA strand elongation involved in DNA replication"/>
    <property type="evidence" value="ECO:0007669"/>
    <property type="project" value="TreeGrafter"/>
</dbReference>
<evidence type="ECO:0000256" key="5">
    <source>
        <dbReference type="ARBA" id="ARBA00022679"/>
    </source>
</evidence>
<feature type="domain" description="DNA polymerase III beta sliding clamp C-terminal" evidence="13">
    <location>
        <begin position="253"/>
        <end position="374"/>
    </location>
</feature>
<dbReference type="PIRSF" id="PIRSF000804">
    <property type="entry name" value="DNA_pol_III_b"/>
    <property type="match status" value="1"/>
</dbReference>
<evidence type="ECO:0000259" key="12">
    <source>
        <dbReference type="Pfam" id="PF02767"/>
    </source>
</evidence>
<dbReference type="EMBL" id="CAMXCM010000001">
    <property type="protein sequence ID" value="CAI3932909.1"/>
    <property type="molecule type" value="Genomic_DNA"/>
</dbReference>
<keyword evidence="9" id="KW-0238">DNA-binding</keyword>
<reference evidence="15" key="1">
    <citation type="submission" date="2022-10" db="EMBL/GenBank/DDBJ databases">
        <authorList>
            <person name="Botero Cardona J."/>
        </authorList>
    </citation>
    <scope>NUCLEOTIDE SEQUENCE</scope>
    <source>
        <strain evidence="15">LMG 31819</strain>
        <strain evidence="14">R-53529</strain>
    </source>
</reference>
<comment type="function">
    <text evidence="10">Confers DNA tethering and processivity to DNA polymerases and other proteins. Acts as a clamp, forming a ring around DNA (a reaction catalyzed by the clamp-loading complex) which diffuses in an ATP-independent manner freely and bidirectionally along dsDNA. Initially characterized for its ability to contact the catalytic subunit of DNA polymerase III (Pol III), a complex, multichain enzyme responsible for most of the replicative synthesis in bacteria; Pol III exhibits 3'-5' exonuclease proofreading activity. The beta chain is required for initiation of replication as well as for processivity of DNA replication.</text>
</comment>
<dbReference type="RefSeq" id="WP_271788798.1">
    <property type="nucleotide sequence ID" value="NZ_CAMXCM010000001.1"/>
</dbReference>
<dbReference type="SUPFAM" id="SSF55979">
    <property type="entry name" value="DNA clamp"/>
    <property type="match status" value="3"/>
</dbReference>
<keyword evidence="7 10" id="KW-0235">DNA replication</keyword>
<dbReference type="Gene3D" id="3.70.10.10">
    <property type="match status" value="1"/>
</dbReference>
<keyword evidence="8 10" id="KW-0239">DNA-directed DNA polymerase</keyword>
<dbReference type="EMBL" id="CAMXCS010000001">
    <property type="protein sequence ID" value="CAI3927961.1"/>
    <property type="molecule type" value="Genomic_DNA"/>
</dbReference>
<evidence type="ECO:0000259" key="11">
    <source>
        <dbReference type="Pfam" id="PF00712"/>
    </source>
</evidence>
<sequence length="375" mass="41503">MKLKVERTILLKALAHIQSVAEKRNTIPILANVLIEAQNGLMTLTATDMEIAIVESIPAEALENGSVTAPASVLYEIVRKLPDTAQIELTHTNDDMPLSLRAGKYATSLNVLNVDEFPSMTSGDFPHQFNIPTETLKKLIEQTRFAISTEETRYYLNGIYLHIMEADEGGGKLCAVATDGHRLARVESMMPEGSENIPGIIIPRKTVYEVYKLLEEANDIIELSVSDTRIQFKFGDITLTSKLIDGTFPEYERVIPKNNTKILRVGKQDFATAVARVAAISMERSKPVKLSLDNNSLILSASSVDQGNAKEELDETQVQYDGGPLEIGFQARYLNDITDQIDSQVEFVLADNSAPTIVRDVDDLSALYVLMPMRV</sequence>
<dbReference type="InterPro" id="IPR022634">
    <property type="entry name" value="DNA_polIII_beta_N"/>
</dbReference>
<dbReference type="GO" id="GO:0003677">
    <property type="term" value="F:DNA binding"/>
    <property type="evidence" value="ECO:0007669"/>
    <property type="project" value="UniProtKB-UniRule"/>
</dbReference>
<dbReference type="Proteomes" id="UP001154255">
    <property type="component" value="Unassembled WGS sequence"/>
</dbReference>
<dbReference type="Gene3D" id="3.10.150.10">
    <property type="entry name" value="DNA Polymerase III, subunit A, domain 2"/>
    <property type="match status" value="1"/>
</dbReference>
<evidence type="ECO:0000313" key="14">
    <source>
        <dbReference type="EMBL" id="CAI3927961.1"/>
    </source>
</evidence>
<dbReference type="PANTHER" id="PTHR30478:SF0">
    <property type="entry name" value="BETA SLIDING CLAMP"/>
    <property type="match status" value="1"/>
</dbReference>
<feature type="domain" description="DNA polymerase III beta sliding clamp central" evidence="12">
    <location>
        <begin position="130"/>
        <end position="250"/>
    </location>
</feature>
<dbReference type="Pfam" id="PF02768">
    <property type="entry name" value="DNA_pol3_beta_3"/>
    <property type="match status" value="1"/>
</dbReference>
<evidence type="ECO:0000313" key="15">
    <source>
        <dbReference type="EMBL" id="CAI3932909.1"/>
    </source>
</evidence>
<dbReference type="SMART" id="SM00480">
    <property type="entry name" value="POL3Bc"/>
    <property type="match status" value="1"/>
</dbReference>
<dbReference type="CDD" id="cd00140">
    <property type="entry name" value="beta_clamp"/>
    <property type="match status" value="1"/>
</dbReference>
<dbReference type="GO" id="GO:0008408">
    <property type="term" value="F:3'-5' exonuclease activity"/>
    <property type="evidence" value="ECO:0007669"/>
    <property type="project" value="InterPro"/>
</dbReference>
<accession>A0A9W4X6D5</accession>
<dbReference type="AlphaFoldDB" id="A0A9W4X6D5"/>
<dbReference type="InterPro" id="IPR022635">
    <property type="entry name" value="DNA_polIII_beta_C"/>
</dbReference>
<comment type="similarity">
    <text evidence="2 10">Belongs to the beta sliding clamp family.</text>
</comment>
<keyword evidence="17" id="KW-1185">Reference proteome</keyword>
<evidence type="ECO:0000256" key="3">
    <source>
        <dbReference type="ARBA" id="ARBA00021035"/>
    </source>
</evidence>
<gene>
    <name evidence="14" type="ORF">R53529_LOCUS348</name>
    <name evidence="15" type="ORF">R53530_LOCUS753</name>
</gene>
<evidence type="ECO:0000256" key="7">
    <source>
        <dbReference type="ARBA" id="ARBA00022705"/>
    </source>
</evidence>
<dbReference type="InterPro" id="IPR001001">
    <property type="entry name" value="DNA_polIII_beta"/>
</dbReference>
<organism evidence="15 16">
    <name type="scientific">Commensalibacter communis</name>
    <dbReference type="NCBI Taxonomy" id="2972786"/>
    <lineage>
        <taxon>Bacteria</taxon>
        <taxon>Pseudomonadati</taxon>
        <taxon>Pseudomonadota</taxon>
        <taxon>Alphaproteobacteria</taxon>
        <taxon>Acetobacterales</taxon>
        <taxon>Acetobacteraceae</taxon>
    </lineage>
</organism>
<dbReference type="Pfam" id="PF00712">
    <property type="entry name" value="DNA_pol3_beta"/>
    <property type="match status" value="1"/>
</dbReference>
<protein>
    <recommendedName>
        <fullName evidence="3 10">Beta sliding clamp</fullName>
    </recommendedName>
</protein>
<dbReference type="GO" id="GO:0003887">
    <property type="term" value="F:DNA-directed DNA polymerase activity"/>
    <property type="evidence" value="ECO:0007669"/>
    <property type="project" value="UniProtKB-UniRule"/>
</dbReference>
<dbReference type="GO" id="GO:0005737">
    <property type="term" value="C:cytoplasm"/>
    <property type="evidence" value="ECO:0007669"/>
    <property type="project" value="UniProtKB-SubCell"/>
</dbReference>
<dbReference type="NCBIfam" id="TIGR00663">
    <property type="entry name" value="dnan"/>
    <property type="match status" value="1"/>
</dbReference>
<evidence type="ECO:0000256" key="9">
    <source>
        <dbReference type="ARBA" id="ARBA00023125"/>
    </source>
</evidence>
<name>A0A9W4X6D5_9PROT</name>
<evidence type="ECO:0000256" key="10">
    <source>
        <dbReference type="PIRNR" id="PIRNR000804"/>
    </source>
</evidence>
<dbReference type="GO" id="GO:0009360">
    <property type="term" value="C:DNA polymerase III complex"/>
    <property type="evidence" value="ECO:0007669"/>
    <property type="project" value="InterPro"/>
</dbReference>
<proteinExistence type="inferred from homology"/>
<comment type="caution">
    <text evidence="15">The sequence shown here is derived from an EMBL/GenBank/DDBJ whole genome shotgun (WGS) entry which is preliminary data.</text>
</comment>
<dbReference type="InterPro" id="IPR022637">
    <property type="entry name" value="DNA_polIII_beta_cen"/>
</dbReference>
<comment type="subunit">
    <text evidence="10">Forms a ring-shaped head-to-tail homodimer around DNA.</text>
</comment>
<evidence type="ECO:0000313" key="17">
    <source>
        <dbReference type="Proteomes" id="UP001154259"/>
    </source>
</evidence>
<keyword evidence="6 10" id="KW-0548">Nucleotidyltransferase</keyword>
<dbReference type="Proteomes" id="UP001154259">
    <property type="component" value="Unassembled WGS sequence"/>
</dbReference>
<evidence type="ECO:0000256" key="6">
    <source>
        <dbReference type="ARBA" id="ARBA00022695"/>
    </source>
</evidence>
<evidence type="ECO:0000256" key="4">
    <source>
        <dbReference type="ARBA" id="ARBA00022490"/>
    </source>
</evidence>
<keyword evidence="4 10" id="KW-0963">Cytoplasm</keyword>
<evidence type="ECO:0000256" key="1">
    <source>
        <dbReference type="ARBA" id="ARBA00004496"/>
    </source>
</evidence>
<evidence type="ECO:0000256" key="2">
    <source>
        <dbReference type="ARBA" id="ARBA00010752"/>
    </source>
</evidence>